<evidence type="ECO:0000256" key="1">
    <source>
        <dbReference type="ARBA" id="ARBA00011063"/>
    </source>
</evidence>
<comment type="catalytic activity">
    <reaction evidence="5">
        <text>O-phospho-L-tyrosyl-[protein] + H2O = L-tyrosyl-[protein] + phosphate</text>
        <dbReference type="Rhea" id="RHEA:10684"/>
        <dbReference type="Rhea" id="RHEA-COMP:10136"/>
        <dbReference type="Rhea" id="RHEA-COMP:20101"/>
        <dbReference type="ChEBI" id="CHEBI:15377"/>
        <dbReference type="ChEBI" id="CHEBI:43474"/>
        <dbReference type="ChEBI" id="CHEBI:46858"/>
        <dbReference type="ChEBI" id="CHEBI:61978"/>
        <dbReference type="EC" id="3.1.3.48"/>
    </reaction>
</comment>
<comment type="similarity">
    <text evidence="1">Belongs to the low molecular weight phosphotyrosine protein phosphatase family.</text>
</comment>
<dbReference type="Gene3D" id="3.40.50.2300">
    <property type="match status" value="1"/>
</dbReference>
<gene>
    <name evidence="7" type="ORF">WMO39_10740</name>
</gene>
<evidence type="ECO:0000256" key="4">
    <source>
        <dbReference type="ARBA" id="ARBA00022912"/>
    </source>
</evidence>
<feature type="domain" description="Phosphotyrosine protein phosphatase I" evidence="6">
    <location>
        <begin position="2"/>
        <end position="151"/>
    </location>
</feature>
<dbReference type="EMBL" id="JBBMEZ010000039">
    <property type="protein sequence ID" value="MEQ2470794.1"/>
    <property type="molecule type" value="Genomic_DNA"/>
</dbReference>
<dbReference type="PRINTS" id="PR00719">
    <property type="entry name" value="LMWPTPASE"/>
</dbReference>
<dbReference type="PANTHER" id="PTHR11717:SF7">
    <property type="entry name" value="LOW MOLECULAR WEIGHT PHOSPHOTYROSINE PROTEIN PHOSPHATASE"/>
    <property type="match status" value="1"/>
</dbReference>
<sequence>MIKIMFVCHGNICRSPMAEFIFRDMVKKGEIADRFVIKSSATSTEEIWNGIGNPVYPPAKRELAKHGIGCDGKRAVQLKKSDYDKYDYFICMDSNNIRNTMRIFGDDKDGKVCKMMSFAGMNRDVSDPWYSGDFEQAYNDIYSGCKGLFEKFKGKA</sequence>
<name>A0ABV1FFV6_9FIRM</name>
<dbReference type="EC" id="3.1.3.48" evidence="2"/>
<dbReference type="CDD" id="cd16343">
    <property type="entry name" value="LMWPTP"/>
    <property type="match status" value="1"/>
</dbReference>
<proteinExistence type="inferred from homology"/>
<accession>A0ABV1FFV6</accession>
<reference evidence="7 8" key="1">
    <citation type="submission" date="2024-03" db="EMBL/GenBank/DDBJ databases">
        <title>Human intestinal bacterial collection.</title>
        <authorList>
            <person name="Pauvert C."/>
            <person name="Hitch T.C.A."/>
            <person name="Clavel T."/>
        </authorList>
    </citation>
    <scope>NUCLEOTIDE SEQUENCE [LARGE SCALE GENOMIC DNA]</scope>
    <source>
        <strain evidence="7 8">CLA-JM-H38</strain>
    </source>
</reference>
<keyword evidence="3 7" id="KW-0378">Hydrolase</keyword>
<evidence type="ECO:0000256" key="2">
    <source>
        <dbReference type="ARBA" id="ARBA00013064"/>
    </source>
</evidence>
<evidence type="ECO:0000259" key="6">
    <source>
        <dbReference type="SMART" id="SM00226"/>
    </source>
</evidence>
<dbReference type="Pfam" id="PF01451">
    <property type="entry name" value="LMWPc"/>
    <property type="match status" value="1"/>
</dbReference>
<evidence type="ECO:0000313" key="7">
    <source>
        <dbReference type="EMBL" id="MEQ2470794.1"/>
    </source>
</evidence>
<dbReference type="InterPro" id="IPR036196">
    <property type="entry name" value="Ptyr_pPase_sf"/>
</dbReference>
<dbReference type="SUPFAM" id="SSF52788">
    <property type="entry name" value="Phosphotyrosine protein phosphatases I"/>
    <property type="match status" value="1"/>
</dbReference>
<evidence type="ECO:0000256" key="3">
    <source>
        <dbReference type="ARBA" id="ARBA00022801"/>
    </source>
</evidence>
<organism evidence="7 8">
    <name type="scientific">Ruminococcoides intestinale</name>
    <dbReference type="NCBI Taxonomy" id="3133162"/>
    <lineage>
        <taxon>Bacteria</taxon>
        <taxon>Bacillati</taxon>
        <taxon>Bacillota</taxon>
        <taxon>Clostridia</taxon>
        <taxon>Eubacteriales</taxon>
        <taxon>Oscillospiraceae</taxon>
        <taxon>Ruminococcoides</taxon>
    </lineage>
</organism>
<evidence type="ECO:0000313" key="8">
    <source>
        <dbReference type="Proteomes" id="UP001490816"/>
    </source>
</evidence>
<dbReference type="SMART" id="SM00226">
    <property type="entry name" value="LMWPc"/>
    <property type="match status" value="1"/>
</dbReference>
<dbReference type="RefSeq" id="WP_021883645.1">
    <property type="nucleotide sequence ID" value="NZ_JBBMEZ010000039.1"/>
</dbReference>
<dbReference type="InterPro" id="IPR023485">
    <property type="entry name" value="Ptyr_pPase"/>
</dbReference>
<dbReference type="Proteomes" id="UP001490816">
    <property type="component" value="Unassembled WGS sequence"/>
</dbReference>
<dbReference type="InterPro" id="IPR050438">
    <property type="entry name" value="LMW_PTPase"/>
</dbReference>
<protein>
    <recommendedName>
        <fullName evidence="2">protein-tyrosine-phosphatase</fullName>
        <ecNumber evidence="2">3.1.3.48</ecNumber>
    </recommendedName>
</protein>
<dbReference type="InterPro" id="IPR017867">
    <property type="entry name" value="Tyr_phospatase_low_mol_wt"/>
</dbReference>
<dbReference type="GO" id="GO:0004725">
    <property type="term" value="F:protein tyrosine phosphatase activity"/>
    <property type="evidence" value="ECO:0007669"/>
    <property type="project" value="UniProtKB-EC"/>
</dbReference>
<keyword evidence="8" id="KW-1185">Reference proteome</keyword>
<comment type="caution">
    <text evidence="7">The sequence shown here is derived from an EMBL/GenBank/DDBJ whole genome shotgun (WGS) entry which is preliminary data.</text>
</comment>
<dbReference type="PANTHER" id="PTHR11717">
    <property type="entry name" value="LOW MOLECULAR WEIGHT PROTEIN TYROSINE PHOSPHATASE"/>
    <property type="match status" value="1"/>
</dbReference>
<evidence type="ECO:0000256" key="5">
    <source>
        <dbReference type="ARBA" id="ARBA00051722"/>
    </source>
</evidence>
<keyword evidence="4" id="KW-0904">Protein phosphatase</keyword>